<gene>
    <name evidence="1" type="ORF">ARALYDRAFT_915483</name>
</gene>
<evidence type="ECO:0000313" key="1">
    <source>
        <dbReference type="EMBL" id="EFH46593.1"/>
    </source>
</evidence>
<dbReference type="Gene3D" id="3.90.120.10">
    <property type="entry name" value="DNA Methylase, subunit A, domain 2"/>
    <property type="match status" value="1"/>
</dbReference>
<name>D7MH68_ARALL</name>
<dbReference type="GO" id="GO:0003677">
    <property type="term" value="F:DNA binding"/>
    <property type="evidence" value="ECO:0007669"/>
    <property type="project" value="TreeGrafter"/>
</dbReference>
<dbReference type="eggNOG" id="ENOG502QPKK">
    <property type="taxonomic scope" value="Eukaryota"/>
</dbReference>
<reference evidence="2" key="1">
    <citation type="journal article" date="2011" name="Nat. Genet.">
        <title>The Arabidopsis lyrata genome sequence and the basis of rapid genome size change.</title>
        <authorList>
            <person name="Hu T.T."/>
            <person name="Pattyn P."/>
            <person name="Bakker E.G."/>
            <person name="Cao J."/>
            <person name="Cheng J.-F."/>
            <person name="Clark R.M."/>
            <person name="Fahlgren N."/>
            <person name="Fawcett J.A."/>
            <person name="Grimwood J."/>
            <person name="Gundlach H."/>
            <person name="Haberer G."/>
            <person name="Hollister J.D."/>
            <person name="Ossowski S."/>
            <person name="Ottilar R.P."/>
            <person name="Salamov A.A."/>
            <person name="Schneeberger K."/>
            <person name="Spannagl M."/>
            <person name="Wang X."/>
            <person name="Yang L."/>
            <person name="Nasrallah M.E."/>
            <person name="Bergelson J."/>
            <person name="Carrington J.C."/>
            <person name="Gaut B.S."/>
            <person name="Schmutz J."/>
            <person name="Mayer K.F.X."/>
            <person name="Van de Peer Y."/>
            <person name="Grigoriev I.V."/>
            <person name="Nordborg M."/>
            <person name="Weigel D."/>
            <person name="Guo Y.-L."/>
        </authorList>
    </citation>
    <scope>NUCLEOTIDE SEQUENCE [LARGE SCALE GENOMIC DNA]</scope>
    <source>
        <strain evidence="2">cv. MN47</strain>
    </source>
</reference>
<dbReference type="EMBL" id="GL348719">
    <property type="protein sequence ID" value="EFH46593.1"/>
    <property type="molecule type" value="Genomic_DNA"/>
</dbReference>
<dbReference type="HOGENOM" id="CLU_1512641_0_0_1"/>
<dbReference type="Gene3D" id="3.40.50.150">
    <property type="entry name" value="Vaccinia Virus protein VP39"/>
    <property type="match status" value="2"/>
</dbReference>
<protein>
    <submittedName>
        <fullName evidence="1">Uncharacterized protein</fullName>
    </submittedName>
</protein>
<dbReference type="Gramene" id="scaffold_703225.1">
    <property type="protein sequence ID" value="scaffold_703225.1"/>
    <property type="gene ID" value="scaffold_703225.1"/>
</dbReference>
<dbReference type="Proteomes" id="UP000008694">
    <property type="component" value="Unassembled WGS sequence"/>
</dbReference>
<dbReference type="GO" id="GO:0003886">
    <property type="term" value="F:DNA (cytosine-5-)-methyltransferase activity"/>
    <property type="evidence" value="ECO:0007669"/>
    <property type="project" value="TreeGrafter"/>
</dbReference>
<proteinExistence type="predicted"/>
<sequence length="178" mass="19776">MYSYAWFICTQGVSDTKWAIEYEEPAGQAFKQNHPDATVFVDNCNVILRAIMEKCGDVDDCISTTEAAELAAKLDENQKSTLPLPCQVDFINGGPPCHLPFVVLNLVPFHSITVRDTIGDLPLVENGESKLNKDYGATPVSWFQKKIRGNMIVLTDHICKGLNDSIILFLKLKVIGCR</sequence>
<organism evidence="2">
    <name type="scientific">Arabidopsis lyrata subsp. lyrata</name>
    <name type="common">Lyre-leaved rock-cress</name>
    <dbReference type="NCBI Taxonomy" id="81972"/>
    <lineage>
        <taxon>Eukaryota</taxon>
        <taxon>Viridiplantae</taxon>
        <taxon>Streptophyta</taxon>
        <taxon>Embryophyta</taxon>
        <taxon>Tracheophyta</taxon>
        <taxon>Spermatophyta</taxon>
        <taxon>Magnoliopsida</taxon>
        <taxon>eudicotyledons</taxon>
        <taxon>Gunneridae</taxon>
        <taxon>Pentapetalae</taxon>
        <taxon>rosids</taxon>
        <taxon>malvids</taxon>
        <taxon>Brassicales</taxon>
        <taxon>Brassicaceae</taxon>
        <taxon>Camelineae</taxon>
        <taxon>Arabidopsis</taxon>
    </lineage>
</organism>
<accession>D7MH68</accession>
<dbReference type="STRING" id="81972.D7MH68"/>
<dbReference type="PANTHER" id="PTHR10629:SF52">
    <property type="entry name" value="DNA (CYTOSINE-5)-METHYLTRANSFERASE 1"/>
    <property type="match status" value="1"/>
</dbReference>
<dbReference type="GO" id="GO:0044027">
    <property type="term" value="P:negative regulation of gene expression via chromosomal CpG island methylation"/>
    <property type="evidence" value="ECO:0007669"/>
    <property type="project" value="TreeGrafter"/>
</dbReference>
<dbReference type="InterPro" id="IPR050390">
    <property type="entry name" value="C5-Methyltransferase"/>
</dbReference>
<dbReference type="SUPFAM" id="SSF53335">
    <property type="entry name" value="S-adenosyl-L-methionine-dependent methyltransferases"/>
    <property type="match status" value="1"/>
</dbReference>
<dbReference type="AlphaFoldDB" id="D7MH68"/>
<dbReference type="PANTHER" id="PTHR10629">
    <property type="entry name" value="CYTOSINE-SPECIFIC METHYLTRANSFERASE"/>
    <property type="match status" value="1"/>
</dbReference>
<evidence type="ECO:0000313" key="2">
    <source>
        <dbReference type="Proteomes" id="UP000008694"/>
    </source>
</evidence>
<dbReference type="GO" id="GO:0005634">
    <property type="term" value="C:nucleus"/>
    <property type="evidence" value="ECO:0007669"/>
    <property type="project" value="TreeGrafter"/>
</dbReference>
<dbReference type="InterPro" id="IPR029063">
    <property type="entry name" value="SAM-dependent_MTases_sf"/>
</dbReference>
<keyword evidence="2" id="KW-1185">Reference proteome</keyword>